<gene>
    <name evidence="2" type="ordered locus">TP02_0215</name>
</gene>
<dbReference type="InParanoid" id="Q4N5S5"/>
<evidence type="ECO:0000256" key="1">
    <source>
        <dbReference type="SAM" id="SignalP"/>
    </source>
</evidence>
<dbReference type="RefSeq" id="XP_764781.1">
    <property type="nucleotide sequence ID" value="XM_759688.1"/>
</dbReference>
<dbReference type="Pfam" id="PF04385">
    <property type="entry name" value="FAINT"/>
    <property type="match status" value="1"/>
</dbReference>
<evidence type="ECO:0000313" key="2">
    <source>
        <dbReference type="EMBL" id="EAN32498.1"/>
    </source>
</evidence>
<dbReference type="AlphaFoldDB" id="Q4N5S5"/>
<feature type="chain" id="PRO_5004241689" evidence="1">
    <location>
        <begin position="24"/>
        <end position="264"/>
    </location>
</feature>
<reference evidence="2" key="1">
    <citation type="journal article" date="2005" name="Science">
        <title>Genome sequence of Theileria parva, a bovine pathogen that transforms lymphocytes.</title>
        <authorList>
            <person name="Gardner M.J."/>
            <person name="Bishop R."/>
            <person name="Shah T."/>
            <person name="de Villiers E.P."/>
            <person name="Carlton J.M."/>
            <person name="Hall N."/>
            <person name="Ren Q."/>
            <person name="Paulsen I.T."/>
            <person name="Pain A."/>
            <person name="Berriman M."/>
            <person name="Wilson R.J.M."/>
            <person name="Sato S."/>
            <person name="Ralph S.A."/>
            <person name="Mann D.J."/>
            <person name="Xiong Z."/>
            <person name="Shallom S.J."/>
            <person name="Weidman J."/>
            <person name="Jiang L."/>
            <person name="Lynn J."/>
            <person name="Weaver B."/>
            <person name="Shoaibi A."/>
            <person name="Domingo A.R."/>
            <person name="Wasawo D."/>
            <person name="Crabtree J."/>
            <person name="Wortman J.R."/>
            <person name="Haas B."/>
            <person name="Angiuoli S.V."/>
            <person name="Creasy T.H."/>
            <person name="Lu C."/>
            <person name="Suh B."/>
            <person name="Silva J.C."/>
            <person name="Utterback T.R."/>
            <person name="Feldblyum T.V."/>
            <person name="Pertea M."/>
            <person name="Allen J."/>
            <person name="Nierman W.C."/>
            <person name="Taracha E.L.N."/>
            <person name="Salzberg S.L."/>
            <person name="White O.R."/>
            <person name="Fitzhugh H.A."/>
            <person name="Morzaria S."/>
            <person name="Venter J.C."/>
            <person name="Fraser C.M."/>
            <person name="Nene V."/>
        </authorList>
    </citation>
    <scope>NUCLEOTIDE SEQUENCE [LARGE SCALE GENOMIC DNA]</scope>
    <source>
        <strain evidence="2">Muguga</strain>
    </source>
</reference>
<evidence type="ECO:0000313" key="3">
    <source>
        <dbReference type="Proteomes" id="UP000001949"/>
    </source>
</evidence>
<dbReference type="EMBL" id="AAGK01000002">
    <property type="protein sequence ID" value="EAN32498.1"/>
    <property type="molecule type" value="Genomic_DNA"/>
</dbReference>
<accession>Q4N5S5</accession>
<comment type="caution">
    <text evidence="2">The sequence shown here is derived from an EMBL/GenBank/DDBJ whole genome shotgun (WGS) entry which is preliminary data.</text>
</comment>
<name>Q4N5S5_THEPA</name>
<dbReference type="eggNOG" id="ENOG502QWWP">
    <property type="taxonomic scope" value="Eukaryota"/>
</dbReference>
<reference evidence="2" key="2">
    <citation type="submission" date="2005-06" db="EMBL/GenBank/DDBJ databases">
        <authorList>
            <person name="Gardner M."/>
            <person name="Bishop R."/>
            <person name="Shah T."/>
            <person name="de Villiers E."/>
            <person name="Carlton J.M."/>
            <person name="Hall N."/>
            <person name="Ren Q."/>
            <person name="Paulsen I.T."/>
            <person name="Pain A."/>
            <person name="Berriman M."/>
            <person name="Wilson R.J.M."/>
            <person name="Sato S."/>
            <person name="Ralph S.A."/>
            <person name="Mann D.J."/>
            <person name="Xiong Z."/>
            <person name="Shallom S.J."/>
            <person name="Weidman J."/>
            <person name="Jiang L."/>
            <person name="Lynn J."/>
            <person name="Weaver B."/>
            <person name="Shoaibi A."/>
            <person name="Wasawo D."/>
            <person name="Crabtree J."/>
            <person name="Wortman J.R."/>
            <person name="Haas B."/>
            <person name="Angiuoli S."/>
            <person name="Creasy T.H."/>
            <person name="Lu C."/>
            <person name="Suh B."/>
            <person name="Silva J.C."/>
            <person name="Utterback T."/>
            <person name="Feldblyum T."/>
            <person name="Pertea M."/>
            <person name="Allen J."/>
            <person name="Taracha E.L."/>
            <person name="Salzberg S.L."/>
            <person name="White O."/>
            <person name="Fitzhugh H.A."/>
            <person name="Morzaria S."/>
            <person name="Venter J.C."/>
            <person name="Fraser C.M."/>
            <person name="Nene V."/>
        </authorList>
    </citation>
    <scope>NUCLEOTIDE SEQUENCE</scope>
    <source>
        <strain evidence="2">Muguga</strain>
    </source>
</reference>
<dbReference type="OMA" id="PFEDEHY"/>
<sequence>MIIINIHNCVIFSIVVAFKLALCNEILDISNPDHQRIFEAVTESNQLYSKITFCPRAGLVVKSVKDSVPNQTLWDGQTSGGDLNLVDIYTLNGNKKIALLSTFYPDGYRSSYFENVNYSWNEIPLNRFYSLLDQIKNSVIFDLLNPFEEENYDLEINYTSGLAEWVLTPKDNIYVHQVKQANQIIWQRENFEDKCFKIIFHGDTQTSKLVNVNLRRGQEGSQLFFEKKDDGWQPVEKEQFYQKLNQLDAEALAEIADEFDEEIP</sequence>
<proteinExistence type="predicted"/>
<keyword evidence="3" id="KW-1185">Reference proteome</keyword>
<protein>
    <submittedName>
        <fullName evidence="2">Uncharacterized protein</fullName>
    </submittedName>
</protein>
<keyword evidence="1" id="KW-0732">Signal</keyword>
<dbReference type="GeneID" id="3501758"/>
<organism evidence="2 3">
    <name type="scientific">Theileria parva</name>
    <name type="common">East coast fever infection agent</name>
    <dbReference type="NCBI Taxonomy" id="5875"/>
    <lineage>
        <taxon>Eukaryota</taxon>
        <taxon>Sar</taxon>
        <taxon>Alveolata</taxon>
        <taxon>Apicomplexa</taxon>
        <taxon>Aconoidasida</taxon>
        <taxon>Piroplasmida</taxon>
        <taxon>Theileriidae</taxon>
        <taxon>Theileria</taxon>
    </lineage>
</organism>
<feature type="signal peptide" evidence="1">
    <location>
        <begin position="1"/>
        <end position="23"/>
    </location>
</feature>
<dbReference type="InterPro" id="IPR007480">
    <property type="entry name" value="DUF529"/>
</dbReference>
<dbReference type="Proteomes" id="UP000001949">
    <property type="component" value="Unassembled WGS sequence"/>
</dbReference>
<dbReference type="VEuPathDB" id="PiroplasmaDB:TpMuguga_02g00215"/>
<dbReference type="KEGG" id="tpv:TP02_0215"/>